<reference evidence="11 12" key="1">
    <citation type="journal article" date="2013" name="Genome Announc.">
        <title>Complete Genome Sequence of the Porcine Strain Brachyspira pilosicoli P43/6/78(T.).</title>
        <authorList>
            <person name="Lin C."/>
            <person name="den Bakker H.C."/>
            <person name="Suzuki H."/>
            <person name="Lefebure T."/>
            <person name="Ponnala L."/>
            <person name="Sun Q."/>
            <person name="Stanhope M.J."/>
            <person name="Wiedmann M."/>
            <person name="Duhamel G.E."/>
        </authorList>
    </citation>
    <scope>NUCLEOTIDE SEQUENCE [LARGE SCALE GENOMIC DNA]</scope>
    <source>
        <strain evidence="11 12">P43/6/78</strain>
    </source>
</reference>
<keyword evidence="12" id="KW-1185">Reference proteome</keyword>
<dbReference type="InterPro" id="IPR027417">
    <property type="entry name" value="P-loop_NTPase"/>
</dbReference>
<accession>A0A3B6VLJ7</accession>
<dbReference type="GO" id="GO:0005524">
    <property type="term" value="F:ATP binding"/>
    <property type="evidence" value="ECO:0007669"/>
    <property type="project" value="UniProtKB-KW"/>
</dbReference>
<keyword evidence="7" id="KW-0173">Coenzyme A biosynthesis</keyword>
<proteinExistence type="inferred from homology"/>
<evidence type="ECO:0000256" key="1">
    <source>
        <dbReference type="ARBA" id="ARBA00009018"/>
    </source>
</evidence>
<comment type="catalytic activity">
    <reaction evidence="8">
        <text>dCMP + ATP = dCDP + ADP</text>
        <dbReference type="Rhea" id="RHEA:25094"/>
        <dbReference type="ChEBI" id="CHEBI:30616"/>
        <dbReference type="ChEBI" id="CHEBI:57566"/>
        <dbReference type="ChEBI" id="CHEBI:58593"/>
        <dbReference type="ChEBI" id="CHEBI:456216"/>
        <dbReference type="EC" id="2.7.4.25"/>
    </reaction>
</comment>
<gene>
    <name evidence="11" type="ORF">BPP43_03660</name>
</gene>
<dbReference type="Pfam" id="PF02224">
    <property type="entry name" value="Cytidylate_kin"/>
    <property type="match status" value="1"/>
</dbReference>
<evidence type="ECO:0000313" key="12">
    <source>
        <dbReference type="Proteomes" id="UP000010793"/>
    </source>
</evidence>
<dbReference type="GO" id="GO:0004140">
    <property type="term" value="F:dephospho-CoA kinase activity"/>
    <property type="evidence" value="ECO:0007669"/>
    <property type="project" value="InterPro"/>
</dbReference>
<dbReference type="KEGG" id="bpip:BPP43_03660"/>
<evidence type="ECO:0000256" key="5">
    <source>
        <dbReference type="ARBA" id="ARBA00022777"/>
    </source>
</evidence>
<keyword evidence="3" id="KW-0808">Transferase</keyword>
<dbReference type="Gene3D" id="3.40.50.300">
    <property type="entry name" value="P-loop containing nucleotide triphosphate hydrolases"/>
    <property type="match status" value="1"/>
</dbReference>
<keyword evidence="6" id="KW-0067">ATP-binding</keyword>
<evidence type="ECO:0000259" key="10">
    <source>
        <dbReference type="Pfam" id="PF02224"/>
    </source>
</evidence>
<dbReference type="SUPFAM" id="SSF52540">
    <property type="entry name" value="P-loop containing nucleoside triphosphate hydrolases"/>
    <property type="match status" value="1"/>
</dbReference>
<dbReference type="GO" id="GO:0015937">
    <property type="term" value="P:coenzyme A biosynthetic process"/>
    <property type="evidence" value="ECO:0007669"/>
    <property type="project" value="UniProtKB-KW"/>
</dbReference>
<dbReference type="InterPro" id="IPR001977">
    <property type="entry name" value="Depp_CoAkinase"/>
</dbReference>
<dbReference type="GO" id="GO:0036431">
    <property type="term" value="F:dCMP kinase activity"/>
    <property type="evidence" value="ECO:0007669"/>
    <property type="project" value="InterPro"/>
</dbReference>
<organism evidence="11 12">
    <name type="scientific">Brachyspira pilosicoli P43/6/78</name>
    <dbReference type="NCBI Taxonomy" id="1042417"/>
    <lineage>
        <taxon>Bacteria</taxon>
        <taxon>Pseudomonadati</taxon>
        <taxon>Spirochaetota</taxon>
        <taxon>Spirochaetia</taxon>
        <taxon>Brachyspirales</taxon>
        <taxon>Brachyspiraceae</taxon>
        <taxon>Brachyspira</taxon>
    </lineage>
</organism>
<keyword evidence="5" id="KW-0418">Kinase</keyword>
<dbReference type="EMBL" id="CP002873">
    <property type="protein sequence ID" value="AGA66024.1"/>
    <property type="molecule type" value="Genomic_DNA"/>
</dbReference>
<dbReference type="EC" id="2.7.4.25" evidence="2"/>
<evidence type="ECO:0000256" key="9">
    <source>
        <dbReference type="ARBA" id="ARBA00048478"/>
    </source>
</evidence>
<evidence type="ECO:0000256" key="4">
    <source>
        <dbReference type="ARBA" id="ARBA00022741"/>
    </source>
</evidence>
<evidence type="ECO:0000313" key="11">
    <source>
        <dbReference type="EMBL" id="AGA66024.1"/>
    </source>
</evidence>
<dbReference type="Proteomes" id="UP000010793">
    <property type="component" value="Chromosome"/>
</dbReference>
<evidence type="ECO:0000256" key="7">
    <source>
        <dbReference type="ARBA" id="ARBA00022993"/>
    </source>
</evidence>
<protein>
    <recommendedName>
        <fullName evidence="2">(d)CMP kinase</fullName>
        <ecNumber evidence="2">2.7.4.25</ecNumber>
    </recommendedName>
</protein>
<evidence type="ECO:0000256" key="8">
    <source>
        <dbReference type="ARBA" id="ARBA00047615"/>
    </source>
</evidence>
<comment type="catalytic activity">
    <reaction evidence="9">
        <text>CMP + ATP = CDP + ADP</text>
        <dbReference type="Rhea" id="RHEA:11600"/>
        <dbReference type="ChEBI" id="CHEBI:30616"/>
        <dbReference type="ChEBI" id="CHEBI:58069"/>
        <dbReference type="ChEBI" id="CHEBI:60377"/>
        <dbReference type="ChEBI" id="CHEBI:456216"/>
        <dbReference type="EC" id="2.7.4.25"/>
    </reaction>
</comment>
<sequence length="49" mass="5318">MSDLKVYEIISLDGPSGAGKSTVAKLVAKKLGYKYLDTGAMYRAVTLFF</sequence>
<comment type="similarity">
    <text evidence="1">Belongs to the CoaE family.</text>
</comment>
<evidence type="ECO:0000256" key="6">
    <source>
        <dbReference type="ARBA" id="ARBA00022840"/>
    </source>
</evidence>
<evidence type="ECO:0000256" key="3">
    <source>
        <dbReference type="ARBA" id="ARBA00022679"/>
    </source>
</evidence>
<evidence type="ECO:0000256" key="2">
    <source>
        <dbReference type="ARBA" id="ARBA00012906"/>
    </source>
</evidence>
<keyword evidence="4" id="KW-0547">Nucleotide-binding</keyword>
<dbReference type="AlphaFoldDB" id="A0A3B6VLJ7"/>
<feature type="domain" description="Cytidylate kinase" evidence="10">
    <location>
        <begin position="10"/>
        <end position="47"/>
    </location>
</feature>
<dbReference type="InterPro" id="IPR011994">
    <property type="entry name" value="Cytidylate_kinase_dom"/>
</dbReference>
<dbReference type="PROSITE" id="PS51219">
    <property type="entry name" value="DPCK"/>
    <property type="match status" value="1"/>
</dbReference>
<name>A0A3B6VLJ7_BRAPL</name>